<dbReference type="Pfam" id="PF25583">
    <property type="entry name" value="WCX"/>
    <property type="match status" value="1"/>
</dbReference>
<sequence>MSKVSNAINMLILLNSRGKMKIRELADLLEVDERSIRTYREELEKARIFIESTKGKYGGYKLLSKEYLLGLDLNEQEYKILFMARECLKKNNFVFNKEYELILDKIRVAKKEYEKSDTENTYFVKGNTLNYDFMKEKNLCINLNSAIVSKNKIKIKYINANNIAKERVIRPYEIFQYEGATYILAYCEYRKEIRQFKLSRVEEYEILKEKFDEDKEFDYKKYMSNRFGIFSDKEMEIKIKIKYPIAKAVQERKWVDNQIIEKVNEKNNSYIIFKAKVKGITEVRSWILSMGSSAYVIEPKELREWIQEEIENTQKLYK</sequence>
<dbReference type="Gene3D" id="1.10.10.10">
    <property type="entry name" value="Winged helix-like DNA-binding domain superfamily/Winged helix DNA-binding domain"/>
    <property type="match status" value="1"/>
</dbReference>
<accession>A0ABU0JU14</accession>
<dbReference type="Pfam" id="PF08279">
    <property type="entry name" value="HTH_11"/>
    <property type="match status" value="1"/>
</dbReference>
<dbReference type="InterPro" id="IPR057727">
    <property type="entry name" value="WCX_dom"/>
</dbReference>
<evidence type="ECO:0000313" key="4">
    <source>
        <dbReference type="EMBL" id="MDQ0480589.1"/>
    </source>
</evidence>
<evidence type="ECO:0000259" key="3">
    <source>
        <dbReference type="Pfam" id="PF25583"/>
    </source>
</evidence>
<dbReference type="PANTHER" id="PTHR34580:SF1">
    <property type="entry name" value="PROTEIN PAFC"/>
    <property type="match status" value="1"/>
</dbReference>
<comment type="caution">
    <text evidence="4">The sequence shown here is derived from an EMBL/GenBank/DDBJ whole genome shotgun (WGS) entry which is preliminary data.</text>
</comment>
<dbReference type="InterPro" id="IPR026881">
    <property type="entry name" value="WYL_dom"/>
</dbReference>
<gene>
    <name evidence="4" type="ORF">QOZ93_002337</name>
</gene>
<dbReference type="InterPro" id="IPR036388">
    <property type="entry name" value="WH-like_DNA-bd_sf"/>
</dbReference>
<dbReference type="Pfam" id="PF13280">
    <property type="entry name" value="WYL"/>
    <property type="match status" value="1"/>
</dbReference>
<organism evidence="4 5">
    <name type="scientific">Hathewaya limosa</name>
    <name type="common">Clostridium limosum</name>
    <dbReference type="NCBI Taxonomy" id="1536"/>
    <lineage>
        <taxon>Bacteria</taxon>
        <taxon>Bacillati</taxon>
        <taxon>Bacillota</taxon>
        <taxon>Clostridia</taxon>
        <taxon>Eubacteriales</taxon>
        <taxon>Clostridiaceae</taxon>
        <taxon>Hathewaya</taxon>
    </lineage>
</organism>
<feature type="domain" description="WYL" evidence="2">
    <location>
        <begin position="142"/>
        <end position="205"/>
    </location>
</feature>
<dbReference type="InterPro" id="IPR036390">
    <property type="entry name" value="WH_DNA-bd_sf"/>
</dbReference>
<dbReference type="SUPFAM" id="SSF46785">
    <property type="entry name" value="Winged helix' DNA-binding domain"/>
    <property type="match status" value="1"/>
</dbReference>
<dbReference type="RefSeq" id="WP_307356647.1">
    <property type="nucleotide sequence ID" value="NZ_BAAACJ010000004.1"/>
</dbReference>
<evidence type="ECO:0000259" key="2">
    <source>
        <dbReference type="Pfam" id="PF13280"/>
    </source>
</evidence>
<keyword evidence="4" id="KW-0238">DNA-binding</keyword>
<reference evidence="4 5" key="1">
    <citation type="submission" date="2023-07" db="EMBL/GenBank/DDBJ databases">
        <title>Genomic Encyclopedia of Type Strains, Phase IV (KMG-IV): sequencing the most valuable type-strain genomes for metagenomic binning, comparative biology and taxonomic classification.</title>
        <authorList>
            <person name="Goeker M."/>
        </authorList>
    </citation>
    <scope>NUCLEOTIDE SEQUENCE [LARGE SCALE GENOMIC DNA]</scope>
    <source>
        <strain evidence="4 5">DSM 1400</strain>
    </source>
</reference>
<dbReference type="GO" id="GO:0003677">
    <property type="term" value="F:DNA binding"/>
    <property type="evidence" value="ECO:0007669"/>
    <property type="project" value="UniProtKB-KW"/>
</dbReference>
<protein>
    <submittedName>
        <fullName evidence="4">DNA-binding transcriptional regulator YafY</fullName>
    </submittedName>
</protein>
<dbReference type="InterPro" id="IPR013196">
    <property type="entry name" value="HTH_11"/>
</dbReference>
<dbReference type="PANTHER" id="PTHR34580">
    <property type="match status" value="1"/>
</dbReference>
<evidence type="ECO:0000259" key="1">
    <source>
        <dbReference type="Pfam" id="PF08279"/>
    </source>
</evidence>
<feature type="domain" description="Helix-turn-helix type 11" evidence="1">
    <location>
        <begin position="10"/>
        <end position="61"/>
    </location>
</feature>
<feature type="domain" description="WCX" evidence="3">
    <location>
        <begin position="235"/>
        <end position="312"/>
    </location>
</feature>
<proteinExistence type="predicted"/>
<dbReference type="Proteomes" id="UP001224418">
    <property type="component" value="Unassembled WGS sequence"/>
</dbReference>
<dbReference type="PROSITE" id="PS52050">
    <property type="entry name" value="WYL"/>
    <property type="match status" value="1"/>
</dbReference>
<dbReference type="EMBL" id="JAUSWN010000023">
    <property type="protein sequence ID" value="MDQ0480589.1"/>
    <property type="molecule type" value="Genomic_DNA"/>
</dbReference>
<dbReference type="InterPro" id="IPR051534">
    <property type="entry name" value="CBASS_pafABC_assoc_protein"/>
</dbReference>
<evidence type="ECO:0000313" key="5">
    <source>
        <dbReference type="Proteomes" id="UP001224418"/>
    </source>
</evidence>
<keyword evidence="5" id="KW-1185">Reference proteome</keyword>
<name>A0ABU0JU14_HATLI</name>